<evidence type="ECO:0000313" key="5">
    <source>
        <dbReference type="Proteomes" id="UP000219775"/>
    </source>
</evidence>
<evidence type="ECO:0000256" key="1">
    <source>
        <dbReference type="SAM" id="Phobius"/>
    </source>
</evidence>
<gene>
    <name evidence="3" type="ORF">CN613_21740</name>
    <name evidence="4" type="ORF">COF81_25065</name>
</gene>
<feature type="domain" description="DUF7018" evidence="2">
    <location>
        <begin position="76"/>
        <end position="181"/>
    </location>
</feature>
<proteinExistence type="predicted"/>
<feature type="transmembrane region" description="Helical" evidence="1">
    <location>
        <begin position="31"/>
        <end position="47"/>
    </location>
</feature>
<evidence type="ECO:0000313" key="4">
    <source>
        <dbReference type="EMBL" id="PHE89494.1"/>
    </source>
</evidence>
<evidence type="ECO:0000313" key="3">
    <source>
        <dbReference type="EMBL" id="PEM66657.1"/>
    </source>
</evidence>
<comment type="caution">
    <text evidence="3">The sequence shown here is derived from an EMBL/GenBank/DDBJ whole genome shotgun (WGS) entry which is preliminary data.</text>
</comment>
<dbReference type="RefSeq" id="WP_003208020.1">
    <property type="nucleotide sequence ID" value="NZ_CM000744.1"/>
</dbReference>
<keyword evidence="1" id="KW-1133">Transmembrane helix</keyword>
<dbReference type="Proteomes" id="UP000221918">
    <property type="component" value="Unassembled WGS sequence"/>
</dbReference>
<evidence type="ECO:0000313" key="6">
    <source>
        <dbReference type="Proteomes" id="UP000221918"/>
    </source>
</evidence>
<dbReference type="Pfam" id="PF22872">
    <property type="entry name" value="DUF7018"/>
    <property type="match status" value="1"/>
</dbReference>
<evidence type="ECO:0000259" key="2">
    <source>
        <dbReference type="Pfam" id="PF22872"/>
    </source>
</evidence>
<accession>A0A2B6JWH7</accession>
<dbReference type="Proteomes" id="UP000219775">
    <property type="component" value="Unassembled WGS sequence"/>
</dbReference>
<name>A0A2B6JWH7_9BACI</name>
<dbReference type="EMBL" id="NUDP01000085">
    <property type="protein sequence ID" value="PEM66657.1"/>
    <property type="molecule type" value="Genomic_DNA"/>
</dbReference>
<protein>
    <recommendedName>
        <fullName evidence="2">DUF7018 domain-containing protein</fullName>
    </recommendedName>
</protein>
<keyword evidence="1" id="KW-0472">Membrane</keyword>
<keyword evidence="1" id="KW-0812">Transmembrane</keyword>
<reference evidence="5 6" key="1">
    <citation type="submission" date="2017-09" db="EMBL/GenBank/DDBJ databases">
        <title>Large-scale bioinformatics analysis of Bacillus genomes uncovers conserved roles of natural products in bacterial physiology.</title>
        <authorList>
            <consortium name="Agbiome Team Llc"/>
            <person name="Bleich R.M."/>
            <person name="Grubbs K.J."/>
            <person name="Santa Maria K.C."/>
            <person name="Allen S.E."/>
            <person name="Farag S."/>
            <person name="Shank E.A."/>
            <person name="Bowers A."/>
        </authorList>
    </citation>
    <scope>NUCLEOTIDE SEQUENCE [LARGE SCALE GENOMIC DNA]</scope>
    <source>
        <strain evidence="3 5">AFS009893</strain>
        <strain evidence="4 6">AFS037265</strain>
    </source>
</reference>
<organism evidence="3 5">
    <name type="scientific">Bacillus pseudomycoides</name>
    <dbReference type="NCBI Taxonomy" id="64104"/>
    <lineage>
        <taxon>Bacteria</taxon>
        <taxon>Bacillati</taxon>
        <taxon>Bacillota</taxon>
        <taxon>Bacilli</taxon>
        <taxon>Bacillales</taxon>
        <taxon>Bacillaceae</taxon>
        <taxon>Bacillus</taxon>
        <taxon>Bacillus cereus group</taxon>
    </lineage>
</organism>
<dbReference type="EMBL" id="NUTL01000134">
    <property type="protein sequence ID" value="PHE89494.1"/>
    <property type="molecule type" value="Genomic_DNA"/>
</dbReference>
<dbReference type="InterPro" id="IPR053854">
    <property type="entry name" value="DUF7018"/>
</dbReference>
<dbReference type="AlphaFoldDB" id="A0A2B6JWH7"/>
<sequence length="199" mass="22203">MKLKTLVVTVPFILLTGTVVGFGDGQTTLFTKVTSIGVSILLSAWLVKRSINKKKPRTTFIERVFELDEEGRLTSTVDYVAKVQGVCMVWTEAQNKFGELEKKDPTFLHTHKELKQVVSEMKSANKKLREIKPPKQYDSLQEDLSKSLVVFDKGLDTMVEGFTTLDETKIDKSSELIDEGSDGLMKGLGIILSLTKTEA</sequence>